<name>A0A8J3CPI7_9PROT</name>
<dbReference type="RefSeq" id="WP_189496592.1">
    <property type="nucleotide sequence ID" value="NZ_BMZH01000004.1"/>
</dbReference>
<keyword evidence="1" id="KW-1133">Transmembrane helix</keyword>
<protein>
    <submittedName>
        <fullName evidence="2">Uncharacterized protein</fullName>
    </submittedName>
</protein>
<dbReference type="AlphaFoldDB" id="A0A8J3CPI7"/>
<accession>A0A8J3CPI7</accession>
<keyword evidence="1" id="KW-0472">Membrane</keyword>
<reference evidence="2" key="1">
    <citation type="journal article" date="2014" name="Int. J. Syst. Evol. Microbiol.">
        <title>Complete genome sequence of Corynebacterium casei LMG S-19264T (=DSM 44701T), isolated from a smear-ripened cheese.</title>
        <authorList>
            <consortium name="US DOE Joint Genome Institute (JGI-PGF)"/>
            <person name="Walter F."/>
            <person name="Albersmeier A."/>
            <person name="Kalinowski J."/>
            <person name="Ruckert C."/>
        </authorList>
    </citation>
    <scope>NUCLEOTIDE SEQUENCE</scope>
    <source>
        <strain evidence="2">KCTC 32513</strain>
    </source>
</reference>
<gene>
    <name evidence="2" type="ORF">GCM10009069_12800</name>
</gene>
<proteinExistence type="predicted"/>
<evidence type="ECO:0000313" key="3">
    <source>
        <dbReference type="Proteomes" id="UP000634004"/>
    </source>
</evidence>
<keyword evidence="3" id="KW-1185">Reference proteome</keyword>
<evidence type="ECO:0000256" key="1">
    <source>
        <dbReference type="SAM" id="Phobius"/>
    </source>
</evidence>
<dbReference type="Proteomes" id="UP000634004">
    <property type="component" value="Unassembled WGS sequence"/>
</dbReference>
<organism evidence="2 3">
    <name type="scientific">Algimonas arctica</name>
    <dbReference type="NCBI Taxonomy" id="1479486"/>
    <lineage>
        <taxon>Bacteria</taxon>
        <taxon>Pseudomonadati</taxon>
        <taxon>Pseudomonadota</taxon>
        <taxon>Alphaproteobacteria</taxon>
        <taxon>Maricaulales</taxon>
        <taxon>Robiginitomaculaceae</taxon>
        <taxon>Algimonas</taxon>
    </lineage>
</organism>
<reference evidence="2" key="2">
    <citation type="submission" date="2020-09" db="EMBL/GenBank/DDBJ databases">
        <authorList>
            <person name="Sun Q."/>
            <person name="Kim S."/>
        </authorList>
    </citation>
    <scope>NUCLEOTIDE SEQUENCE</scope>
    <source>
        <strain evidence="2">KCTC 32513</strain>
    </source>
</reference>
<dbReference type="EMBL" id="BMZH01000004">
    <property type="protein sequence ID" value="GHA91105.1"/>
    <property type="molecule type" value="Genomic_DNA"/>
</dbReference>
<keyword evidence="1" id="KW-0812">Transmembrane</keyword>
<evidence type="ECO:0000313" key="2">
    <source>
        <dbReference type="EMBL" id="GHA91105.1"/>
    </source>
</evidence>
<sequence>MSEIQARKGLIWIIGGIGALLIAAMVIVKIWFAATVFMPIDEAAIAAASEPLDPEEQIVRDMVTPVALGTPVMPTVTPALDPADYSRDLARFIPIEVGMDRYLAKDELLLHYNSEPLSENPEARAKVSSNEQMIDGATLFVIRRSGMADDSVAAEETFALFDGAVLVDFGSRIQCRRGDTPNQWTTTLCP</sequence>
<feature type="transmembrane region" description="Helical" evidence="1">
    <location>
        <begin position="12"/>
        <end position="32"/>
    </location>
</feature>
<comment type="caution">
    <text evidence="2">The sequence shown here is derived from an EMBL/GenBank/DDBJ whole genome shotgun (WGS) entry which is preliminary data.</text>
</comment>